<proteinExistence type="predicted"/>
<dbReference type="InterPro" id="IPR036526">
    <property type="entry name" value="C-N_Hydrolase_sf"/>
</dbReference>
<dbReference type="Proteomes" id="UP001652663">
    <property type="component" value="Chromosome 17"/>
</dbReference>
<evidence type="ECO:0000313" key="3">
    <source>
        <dbReference type="Proteomes" id="UP001652663"/>
    </source>
</evidence>
<evidence type="ECO:0000259" key="2">
    <source>
        <dbReference type="Pfam" id="PF00795"/>
    </source>
</evidence>
<gene>
    <name evidence="4" type="primary">UPB1</name>
</gene>
<dbReference type="Gene3D" id="3.60.110.10">
    <property type="entry name" value="Carbon-nitrogen hydrolase"/>
    <property type="match status" value="1"/>
</dbReference>
<accession>A0ABM4QRW0</accession>
<protein>
    <submittedName>
        <fullName evidence="4">Beta-ureidopropionase isoform X2</fullName>
    </submittedName>
</protein>
<dbReference type="Pfam" id="PF00795">
    <property type="entry name" value="CN_hydrolase"/>
    <property type="match status" value="1"/>
</dbReference>
<reference evidence="4" key="1">
    <citation type="submission" date="2025-08" db="UniProtKB">
        <authorList>
            <consortium name="RefSeq"/>
        </authorList>
    </citation>
    <scope>IDENTIFICATION</scope>
    <source>
        <tissue evidence="4">Blood</tissue>
    </source>
</reference>
<evidence type="ECO:0000256" key="1">
    <source>
        <dbReference type="ARBA" id="ARBA00022801"/>
    </source>
</evidence>
<evidence type="ECO:0000313" key="4">
    <source>
        <dbReference type="RefSeq" id="XP_070626036.1"/>
    </source>
</evidence>
<sequence>MAGSGFESLEQCLEKHLPLAELQEVKRLLYGKETRKLDLPGAALEAASRGDFELQGYAFEAAAEQQRRPRTVRVGLVQNRTPLPADTPVVKQVTALHRRMEAVVEVAAMCGVNIICFQEAWTMPFAFCTREKLPWTEFAESAEDGPTIKFCQELARPPLLRRGERGLLSSWAPGSRGAGFGGGGSRCCPERGLGSRGARVQSLRGGWDLPRPGLDPVFSALAGRFFPDGPPREVPLCGFLTEGAAAHRGGVGVTCPEQGLQPARGGPGTWGQGSRPRPWPEPCYPTCRGLTGVARLISVETGPHFSLFKPHNVCSEILFTCIVQEGQLCWGRVQVRGCQGLSGEKG</sequence>
<keyword evidence="1" id="KW-0378">Hydrolase</keyword>
<feature type="domain" description="CN hydrolase" evidence="2">
    <location>
        <begin position="73"/>
        <end position="156"/>
    </location>
</feature>
<dbReference type="SUPFAM" id="SSF56317">
    <property type="entry name" value="Carbon-nitrogen hydrolase"/>
    <property type="match status" value="1"/>
</dbReference>
<name>A0ABM4QRW0_BOSIN</name>
<dbReference type="InterPro" id="IPR050345">
    <property type="entry name" value="Aliph_Amidase/BUP"/>
</dbReference>
<dbReference type="PANTHER" id="PTHR43674">
    <property type="entry name" value="NITRILASE C965.09-RELATED"/>
    <property type="match status" value="1"/>
</dbReference>
<dbReference type="InterPro" id="IPR003010">
    <property type="entry name" value="C-N_Hydrolase"/>
</dbReference>
<organism evidence="3 4">
    <name type="scientific">Bos indicus</name>
    <name type="common">Zebu</name>
    <dbReference type="NCBI Taxonomy" id="9915"/>
    <lineage>
        <taxon>Eukaryota</taxon>
        <taxon>Metazoa</taxon>
        <taxon>Chordata</taxon>
        <taxon>Craniata</taxon>
        <taxon>Vertebrata</taxon>
        <taxon>Euteleostomi</taxon>
        <taxon>Mammalia</taxon>
        <taxon>Eutheria</taxon>
        <taxon>Laurasiatheria</taxon>
        <taxon>Artiodactyla</taxon>
        <taxon>Ruminantia</taxon>
        <taxon>Pecora</taxon>
        <taxon>Bovidae</taxon>
        <taxon>Bovinae</taxon>
        <taxon>Bos</taxon>
    </lineage>
</organism>
<dbReference type="GeneID" id="109571255"/>
<dbReference type="RefSeq" id="XP_070626036.1">
    <property type="nucleotide sequence ID" value="XM_070769935.1"/>
</dbReference>
<keyword evidence="3" id="KW-1185">Reference proteome</keyword>
<dbReference type="PANTHER" id="PTHR43674:SF2">
    <property type="entry name" value="BETA-UREIDOPROPIONASE"/>
    <property type="match status" value="1"/>
</dbReference>